<dbReference type="PANTHER" id="PTHR46564:SF1">
    <property type="entry name" value="TRANSPOSASE"/>
    <property type="match status" value="1"/>
</dbReference>
<protein>
    <recommendedName>
        <fullName evidence="1">Tc1-like transposase DDE domain-containing protein</fullName>
    </recommendedName>
</protein>
<dbReference type="Pfam" id="PF13358">
    <property type="entry name" value="DDE_3"/>
    <property type="match status" value="1"/>
</dbReference>
<reference evidence="2" key="1">
    <citation type="journal article" date="2020" name="Microb. Genom.">
        <title>Genetic diversity of clinical and environmental Mucorales isolates obtained from an investigation of mucormycosis cases among solid organ transplant recipients.</title>
        <authorList>
            <person name="Nguyen M.H."/>
            <person name="Kaul D."/>
            <person name="Muto C."/>
            <person name="Cheng S.J."/>
            <person name="Richter R.A."/>
            <person name="Bruno V.M."/>
            <person name="Liu G."/>
            <person name="Beyhan S."/>
            <person name="Sundermann A.J."/>
            <person name="Mounaud S."/>
            <person name="Pasculle A.W."/>
            <person name="Nierman W.C."/>
            <person name="Driscoll E."/>
            <person name="Cumbie R."/>
            <person name="Clancy C.J."/>
            <person name="Dupont C.L."/>
        </authorList>
    </citation>
    <scope>NUCLEOTIDE SEQUENCE</scope>
    <source>
        <strain evidence="2">GL11</strain>
    </source>
</reference>
<feature type="domain" description="Tc1-like transposase DDE" evidence="1">
    <location>
        <begin position="6"/>
        <end position="77"/>
    </location>
</feature>
<evidence type="ECO:0000313" key="3">
    <source>
        <dbReference type="Proteomes" id="UP000716291"/>
    </source>
</evidence>
<accession>A0A9P6WYV3</accession>
<dbReference type="OrthoDB" id="2201966at2759"/>
<organism evidence="2 3">
    <name type="scientific">Rhizopus oryzae</name>
    <name type="common">Mucormycosis agent</name>
    <name type="synonym">Rhizopus arrhizus var. delemar</name>
    <dbReference type="NCBI Taxonomy" id="64495"/>
    <lineage>
        <taxon>Eukaryota</taxon>
        <taxon>Fungi</taxon>
        <taxon>Fungi incertae sedis</taxon>
        <taxon>Mucoromycota</taxon>
        <taxon>Mucoromycotina</taxon>
        <taxon>Mucoromycetes</taxon>
        <taxon>Mucorales</taxon>
        <taxon>Mucorineae</taxon>
        <taxon>Rhizopodaceae</taxon>
        <taxon>Rhizopus</taxon>
    </lineage>
</organism>
<gene>
    <name evidence="2" type="ORF">G6F64_011728</name>
</gene>
<evidence type="ECO:0000259" key="1">
    <source>
        <dbReference type="Pfam" id="PF13358"/>
    </source>
</evidence>
<dbReference type="InterPro" id="IPR038717">
    <property type="entry name" value="Tc1-like_DDE_dom"/>
</dbReference>
<dbReference type="InterPro" id="IPR036397">
    <property type="entry name" value="RNaseH_sf"/>
</dbReference>
<dbReference type="AlphaFoldDB" id="A0A9P6WYV3"/>
<dbReference type="EMBL" id="JAANQT010003030">
    <property type="protein sequence ID" value="KAG1301515.1"/>
    <property type="molecule type" value="Genomic_DNA"/>
</dbReference>
<keyword evidence="3" id="KW-1185">Reference proteome</keyword>
<dbReference type="GO" id="GO:0003676">
    <property type="term" value="F:nucleic acid binding"/>
    <property type="evidence" value="ECO:0007669"/>
    <property type="project" value="InterPro"/>
</dbReference>
<evidence type="ECO:0000313" key="2">
    <source>
        <dbReference type="EMBL" id="KAG1301515.1"/>
    </source>
</evidence>
<sequence>MEPVMDILDEHDMKGMFIVMDNCRIHHSRFVADTINNRGYKPLFMPPYSPFLNLIEECWSKIKKNIRRNPLDKVDHLTPRIAEACNLITKSDCRGWIRHAETYWERCLQKEKGLK</sequence>
<dbReference type="Gene3D" id="3.30.420.10">
    <property type="entry name" value="Ribonuclease H-like superfamily/Ribonuclease H"/>
    <property type="match status" value="1"/>
</dbReference>
<proteinExistence type="predicted"/>
<dbReference type="PANTHER" id="PTHR46564">
    <property type="entry name" value="TRANSPOSASE"/>
    <property type="match status" value="1"/>
</dbReference>
<name>A0A9P6WYV3_RHIOR</name>
<comment type="caution">
    <text evidence="2">The sequence shown here is derived from an EMBL/GenBank/DDBJ whole genome shotgun (WGS) entry which is preliminary data.</text>
</comment>
<dbReference type="Proteomes" id="UP000716291">
    <property type="component" value="Unassembled WGS sequence"/>
</dbReference>